<dbReference type="SMART" id="SM00028">
    <property type="entry name" value="TPR"/>
    <property type="match status" value="6"/>
</dbReference>
<dbReference type="PANTHER" id="PTHR12558">
    <property type="entry name" value="CELL DIVISION CYCLE 16,23,27"/>
    <property type="match status" value="1"/>
</dbReference>
<keyword evidence="4" id="KW-1185">Reference proteome</keyword>
<feature type="repeat" description="TPR" evidence="1">
    <location>
        <begin position="92"/>
        <end position="125"/>
    </location>
</feature>
<accession>A0A851GL03</accession>
<name>A0A851GL03_9BACT</name>
<dbReference type="PROSITE" id="PS50005">
    <property type="entry name" value="TPR"/>
    <property type="match status" value="3"/>
</dbReference>
<comment type="caution">
    <text evidence="3">The sequence shown here is derived from an EMBL/GenBank/DDBJ whole genome shotgun (WGS) entry which is preliminary data.</text>
</comment>
<dbReference type="PANTHER" id="PTHR12558:SF13">
    <property type="entry name" value="CELL DIVISION CYCLE PROTEIN 27 HOMOLOG"/>
    <property type="match status" value="1"/>
</dbReference>
<feature type="repeat" description="TPR" evidence="1">
    <location>
        <begin position="406"/>
        <end position="439"/>
    </location>
</feature>
<dbReference type="Gene3D" id="1.25.40.10">
    <property type="entry name" value="Tetratricopeptide repeat domain"/>
    <property type="match status" value="3"/>
</dbReference>
<reference evidence="3 4" key="1">
    <citation type="submission" date="2020-07" db="EMBL/GenBank/DDBJ databases">
        <title>Roseicoccus Jingziensis gen. nov., sp. nov., isolated from coastal seawater.</title>
        <authorList>
            <person name="Feng X."/>
        </authorList>
    </citation>
    <scope>NUCLEOTIDE SEQUENCE [LARGE SCALE GENOMIC DNA]</scope>
    <source>
        <strain evidence="3 4">N1E253</strain>
    </source>
</reference>
<feature type="signal peptide" evidence="2">
    <location>
        <begin position="1"/>
        <end position="21"/>
    </location>
</feature>
<dbReference type="Pfam" id="PF13432">
    <property type="entry name" value="TPR_16"/>
    <property type="match status" value="2"/>
</dbReference>
<dbReference type="RefSeq" id="WP_178931347.1">
    <property type="nucleotide sequence ID" value="NZ_JACBAZ010000001.1"/>
</dbReference>
<dbReference type="Proteomes" id="UP000557872">
    <property type="component" value="Unassembled WGS sequence"/>
</dbReference>
<dbReference type="AlphaFoldDB" id="A0A851GL03"/>
<dbReference type="EMBL" id="JACBAZ010000001">
    <property type="protein sequence ID" value="NWK54844.1"/>
    <property type="molecule type" value="Genomic_DNA"/>
</dbReference>
<evidence type="ECO:0000256" key="1">
    <source>
        <dbReference type="PROSITE-ProRule" id="PRU00339"/>
    </source>
</evidence>
<sequence>MNIVSFLCSVFSLAVVCISVAAEPLPLSKEYWKDEAFLKSFNGSYQINARIEPSVSSEERGLLVSIQKLMAEGKREDALKKLQASPLLKTSAALAYNAGNIQFELDQLEAAEKSYLQALERFPQFRRAHRNLGSLYARMDQWDKAIPRLEEAIRLGDQDGSTYGLLAYGRLQDEQYASALQAYRLAQVTQPQAIDWKAGVAQCLQHLDRNQEAMVLVEEVIKVRPLEPSYYLMQASIHLAMDQSDEAISNLEWVRRIEKLDAENHLLLASLHLRAGRPLLARPLMLAALEMEGKPDVQAAVNALEFVTRVRNWELAREFADALVNAFPDLPDGKLKQKQQRLGALIDIDSGQNPSRGAGVLASLIKRDPLDGESLLLLAKFRVSEKRYQEAEMLLKQASQVEDVAYDSHVETAKLCVTTKRYRDALDLLDQALELRPSEHLEQYRSAVQGLAEASE</sequence>
<gene>
    <name evidence="3" type="ORF">HW115_04440</name>
</gene>
<dbReference type="SUPFAM" id="SSF48452">
    <property type="entry name" value="TPR-like"/>
    <property type="match status" value="2"/>
</dbReference>
<protein>
    <submittedName>
        <fullName evidence="3">Tetratricopeptide repeat protein</fullName>
    </submittedName>
</protein>
<proteinExistence type="predicted"/>
<evidence type="ECO:0000313" key="3">
    <source>
        <dbReference type="EMBL" id="NWK54844.1"/>
    </source>
</evidence>
<organism evidence="3 4">
    <name type="scientific">Oceaniferula marina</name>
    <dbReference type="NCBI Taxonomy" id="2748318"/>
    <lineage>
        <taxon>Bacteria</taxon>
        <taxon>Pseudomonadati</taxon>
        <taxon>Verrucomicrobiota</taxon>
        <taxon>Verrucomicrobiia</taxon>
        <taxon>Verrucomicrobiales</taxon>
        <taxon>Verrucomicrobiaceae</taxon>
        <taxon>Oceaniferula</taxon>
    </lineage>
</organism>
<dbReference type="InterPro" id="IPR019734">
    <property type="entry name" value="TPR_rpt"/>
</dbReference>
<keyword evidence="1" id="KW-0802">TPR repeat</keyword>
<feature type="chain" id="PRO_5032324983" evidence="2">
    <location>
        <begin position="22"/>
        <end position="456"/>
    </location>
</feature>
<feature type="repeat" description="TPR" evidence="1">
    <location>
        <begin position="126"/>
        <end position="159"/>
    </location>
</feature>
<evidence type="ECO:0000256" key="2">
    <source>
        <dbReference type="SAM" id="SignalP"/>
    </source>
</evidence>
<dbReference type="InterPro" id="IPR011990">
    <property type="entry name" value="TPR-like_helical_dom_sf"/>
</dbReference>
<evidence type="ECO:0000313" key="4">
    <source>
        <dbReference type="Proteomes" id="UP000557872"/>
    </source>
</evidence>
<keyword evidence="2" id="KW-0732">Signal</keyword>